<protein>
    <submittedName>
        <fullName evidence="1">Uncharacterized protein</fullName>
    </submittedName>
</protein>
<organism evidence="1 2">
    <name type="scientific">Tetrahymena thermophila (strain SB210)</name>
    <dbReference type="NCBI Taxonomy" id="312017"/>
    <lineage>
        <taxon>Eukaryota</taxon>
        <taxon>Sar</taxon>
        <taxon>Alveolata</taxon>
        <taxon>Ciliophora</taxon>
        <taxon>Intramacronucleata</taxon>
        <taxon>Oligohymenophorea</taxon>
        <taxon>Hymenostomatida</taxon>
        <taxon>Tetrahymenina</taxon>
        <taxon>Tetrahymenidae</taxon>
        <taxon>Tetrahymena</taxon>
    </lineage>
</organism>
<evidence type="ECO:0000313" key="1">
    <source>
        <dbReference type="EMBL" id="EWS71386.1"/>
    </source>
</evidence>
<dbReference type="GeneID" id="24440633"/>
<keyword evidence="2" id="KW-1185">Reference proteome</keyword>
<name>W7XCC2_TETTS</name>
<gene>
    <name evidence="1" type="ORF">TTHERM_000780428</name>
</gene>
<dbReference type="InParanoid" id="W7XCC2"/>
<dbReference type="AlphaFoldDB" id="W7XCC2"/>
<dbReference type="RefSeq" id="XP_012656087.1">
    <property type="nucleotide sequence ID" value="XM_012800633.1"/>
</dbReference>
<dbReference type="EMBL" id="GG662313">
    <property type="protein sequence ID" value="EWS71386.1"/>
    <property type="molecule type" value="Genomic_DNA"/>
</dbReference>
<accession>W7XCC2</accession>
<dbReference type="Proteomes" id="UP000009168">
    <property type="component" value="Unassembled WGS sequence"/>
</dbReference>
<sequence length="134" mass="15865">MSSLKEDDKFILHELNFLNGKGKDLTLFHYTRRATTLALSTATLFLKDLKLVFQFNSNLFIQNVTTFLKFNLHQIDIYIYNLRQASNIVNYLLHSQIKDNYIWAIHLKHYRLNHNLNLILITVITISHGQYLQQ</sequence>
<reference evidence="2" key="1">
    <citation type="journal article" date="2006" name="PLoS Biol.">
        <title>Macronuclear genome sequence of the ciliate Tetrahymena thermophila, a model eukaryote.</title>
        <authorList>
            <person name="Eisen J.A."/>
            <person name="Coyne R.S."/>
            <person name="Wu M."/>
            <person name="Wu D."/>
            <person name="Thiagarajan M."/>
            <person name="Wortman J.R."/>
            <person name="Badger J.H."/>
            <person name="Ren Q."/>
            <person name="Amedeo P."/>
            <person name="Jones K.M."/>
            <person name="Tallon L.J."/>
            <person name="Delcher A.L."/>
            <person name="Salzberg S.L."/>
            <person name="Silva J.C."/>
            <person name="Haas B.J."/>
            <person name="Majoros W.H."/>
            <person name="Farzad M."/>
            <person name="Carlton J.M."/>
            <person name="Smith R.K. Jr."/>
            <person name="Garg J."/>
            <person name="Pearlman R.E."/>
            <person name="Karrer K.M."/>
            <person name="Sun L."/>
            <person name="Manning G."/>
            <person name="Elde N.C."/>
            <person name="Turkewitz A.P."/>
            <person name="Asai D.J."/>
            <person name="Wilkes D.E."/>
            <person name="Wang Y."/>
            <person name="Cai H."/>
            <person name="Collins K."/>
            <person name="Stewart B.A."/>
            <person name="Lee S.R."/>
            <person name="Wilamowska K."/>
            <person name="Weinberg Z."/>
            <person name="Ruzzo W.L."/>
            <person name="Wloga D."/>
            <person name="Gaertig J."/>
            <person name="Frankel J."/>
            <person name="Tsao C.-C."/>
            <person name="Gorovsky M.A."/>
            <person name="Keeling P.J."/>
            <person name="Waller R.F."/>
            <person name="Patron N.J."/>
            <person name="Cherry J.M."/>
            <person name="Stover N.A."/>
            <person name="Krieger C.J."/>
            <person name="del Toro C."/>
            <person name="Ryder H.F."/>
            <person name="Williamson S.C."/>
            <person name="Barbeau R.A."/>
            <person name="Hamilton E.P."/>
            <person name="Orias E."/>
        </authorList>
    </citation>
    <scope>NUCLEOTIDE SEQUENCE [LARGE SCALE GENOMIC DNA]</scope>
    <source>
        <strain evidence="2">SB210</strain>
    </source>
</reference>
<dbReference type="KEGG" id="tet:TTHERM_000780428"/>
<evidence type="ECO:0000313" key="2">
    <source>
        <dbReference type="Proteomes" id="UP000009168"/>
    </source>
</evidence>
<proteinExistence type="predicted"/>